<reference evidence="2 3" key="1">
    <citation type="submission" date="2018-09" db="EMBL/GenBank/DDBJ databases">
        <title>Genomic investigation of the strawberry pathogen Phytophthora fragariae indicates pathogenicity is determined by transcriptional variation in three key races.</title>
        <authorList>
            <person name="Adams T.M."/>
            <person name="Armitage A.D."/>
            <person name="Sobczyk M.K."/>
            <person name="Bates H.J."/>
            <person name="Dunwell J.M."/>
            <person name="Nellist C.F."/>
            <person name="Harrison R.J."/>
        </authorList>
    </citation>
    <scope>NUCLEOTIDE SEQUENCE [LARGE SCALE GENOMIC DNA]</scope>
    <source>
        <strain evidence="2 3">SCRP249</strain>
    </source>
</reference>
<accession>A0A6A3K7X5</accession>
<protein>
    <recommendedName>
        <fullName evidence="1">ZSWIM1/3 RNaseH-like domain-containing protein</fullName>
    </recommendedName>
</protein>
<sequence length="88" mass="10323">MERIMDFFKQRNPTWKKIKTIVIDKDFVEWRVLEKAFLNAKVLLCQFHALDILAQSLQKSYVQSYDGAAGRNGSSIREVDVLQYQIEV</sequence>
<dbReference type="Pfam" id="PF21056">
    <property type="entry name" value="ZSWIM1-3_RNaseH-like"/>
    <property type="match status" value="1"/>
</dbReference>
<proteinExistence type="predicted"/>
<dbReference type="Proteomes" id="UP000429607">
    <property type="component" value="Unassembled WGS sequence"/>
</dbReference>
<evidence type="ECO:0000313" key="3">
    <source>
        <dbReference type="Proteomes" id="UP000429607"/>
    </source>
</evidence>
<dbReference type="InterPro" id="IPR048324">
    <property type="entry name" value="ZSWIM1-3_RNaseH-like"/>
</dbReference>
<dbReference type="AlphaFoldDB" id="A0A6A3K7X5"/>
<dbReference type="PANTHER" id="PTHR31569">
    <property type="entry name" value="SWIM-TYPE DOMAIN-CONTAINING PROTEIN"/>
    <property type="match status" value="1"/>
</dbReference>
<comment type="caution">
    <text evidence="2">The sequence shown here is derived from an EMBL/GenBank/DDBJ whole genome shotgun (WGS) entry which is preliminary data.</text>
</comment>
<dbReference type="EMBL" id="QXFV01001528">
    <property type="protein sequence ID" value="KAE9003740.1"/>
    <property type="molecule type" value="Genomic_DNA"/>
</dbReference>
<dbReference type="InterPro" id="IPR052579">
    <property type="entry name" value="Zinc_finger_SWIM"/>
</dbReference>
<feature type="domain" description="ZSWIM1/3 RNaseH-like" evidence="1">
    <location>
        <begin position="1"/>
        <end position="43"/>
    </location>
</feature>
<name>A0A6A3K7X5_9STRA</name>
<evidence type="ECO:0000313" key="2">
    <source>
        <dbReference type="EMBL" id="KAE9003740.1"/>
    </source>
</evidence>
<dbReference type="PANTHER" id="PTHR31569:SF4">
    <property type="entry name" value="SWIM-TYPE DOMAIN-CONTAINING PROTEIN"/>
    <property type="match status" value="1"/>
</dbReference>
<evidence type="ECO:0000259" key="1">
    <source>
        <dbReference type="Pfam" id="PF21056"/>
    </source>
</evidence>
<gene>
    <name evidence="2" type="ORF">PR001_g17895</name>
</gene>
<organism evidence="2 3">
    <name type="scientific">Phytophthora rubi</name>
    <dbReference type="NCBI Taxonomy" id="129364"/>
    <lineage>
        <taxon>Eukaryota</taxon>
        <taxon>Sar</taxon>
        <taxon>Stramenopiles</taxon>
        <taxon>Oomycota</taxon>
        <taxon>Peronosporomycetes</taxon>
        <taxon>Peronosporales</taxon>
        <taxon>Peronosporaceae</taxon>
        <taxon>Phytophthora</taxon>
    </lineage>
</organism>